<proteinExistence type="predicted"/>
<reference evidence="2 3" key="1">
    <citation type="submission" date="2018-11" db="EMBL/GenBank/DDBJ databases">
        <title>Genome sequence of Saitozyma podzolica DSM 27192.</title>
        <authorList>
            <person name="Aliyu H."/>
            <person name="Gorte O."/>
            <person name="Ochsenreither K."/>
        </authorList>
    </citation>
    <scope>NUCLEOTIDE SEQUENCE [LARGE SCALE GENOMIC DNA]</scope>
    <source>
        <strain evidence="2 3">DSM 27192</strain>
    </source>
</reference>
<evidence type="ECO:0000313" key="2">
    <source>
        <dbReference type="EMBL" id="RSH80794.1"/>
    </source>
</evidence>
<evidence type="ECO:0000256" key="1">
    <source>
        <dbReference type="SAM" id="MobiDB-lite"/>
    </source>
</evidence>
<keyword evidence="3" id="KW-1185">Reference proteome</keyword>
<gene>
    <name evidence="2" type="ORF">EHS25_006963</name>
</gene>
<protein>
    <submittedName>
        <fullName evidence="2">Uncharacterized protein</fullName>
    </submittedName>
</protein>
<dbReference type="EMBL" id="RSCD01000032">
    <property type="protein sequence ID" value="RSH80794.1"/>
    <property type="molecule type" value="Genomic_DNA"/>
</dbReference>
<dbReference type="Proteomes" id="UP000279259">
    <property type="component" value="Unassembled WGS sequence"/>
</dbReference>
<feature type="region of interest" description="Disordered" evidence="1">
    <location>
        <begin position="102"/>
        <end position="189"/>
    </location>
</feature>
<dbReference type="AlphaFoldDB" id="A0A427XPM8"/>
<evidence type="ECO:0000313" key="3">
    <source>
        <dbReference type="Proteomes" id="UP000279259"/>
    </source>
</evidence>
<sequence length="189" mass="20986">MDLTVAWLEPADNRTRDRVVPTVSALRIEPSGRNVHLGHGRVESPDIEDVAFLELRITLHLAHTAHTTRNKHSILPTFCMPALRYARQLCMRELFASIVTGYYPSPQPSGPPTAQVTYRRSLDTQSAPRSPYRRRQRFIPEEPSVATRDGPDDEGNPRGSEGPPPVTSLSTQADHELPPARSPSTTPPP</sequence>
<name>A0A427XPM8_9TREE</name>
<accession>A0A427XPM8</accession>
<organism evidence="2 3">
    <name type="scientific">Saitozyma podzolica</name>
    <dbReference type="NCBI Taxonomy" id="1890683"/>
    <lineage>
        <taxon>Eukaryota</taxon>
        <taxon>Fungi</taxon>
        <taxon>Dikarya</taxon>
        <taxon>Basidiomycota</taxon>
        <taxon>Agaricomycotina</taxon>
        <taxon>Tremellomycetes</taxon>
        <taxon>Tremellales</taxon>
        <taxon>Trimorphomycetaceae</taxon>
        <taxon>Saitozyma</taxon>
    </lineage>
</organism>
<comment type="caution">
    <text evidence="2">The sequence shown here is derived from an EMBL/GenBank/DDBJ whole genome shotgun (WGS) entry which is preliminary data.</text>
</comment>